<dbReference type="OrthoDB" id="310217at2759"/>
<dbReference type="InterPro" id="IPR053083">
    <property type="entry name" value="TF_kinase-domain_protein"/>
</dbReference>
<evidence type="ECO:0000313" key="3">
    <source>
        <dbReference type="EMBL" id="EON67225.1"/>
    </source>
</evidence>
<organism evidence="3 4">
    <name type="scientific">Coniosporium apollinis (strain CBS 100218)</name>
    <name type="common">Rock-inhabiting black yeast</name>
    <dbReference type="NCBI Taxonomy" id="1168221"/>
    <lineage>
        <taxon>Eukaryota</taxon>
        <taxon>Fungi</taxon>
        <taxon>Dikarya</taxon>
        <taxon>Ascomycota</taxon>
        <taxon>Pezizomycotina</taxon>
        <taxon>Dothideomycetes</taxon>
        <taxon>Dothideomycetes incertae sedis</taxon>
        <taxon>Coniosporium</taxon>
    </lineage>
</organism>
<dbReference type="RefSeq" id="XP_007782542.1">
    <property type="nucleotide sequence ID" value="XM_007784352.1"/>
</dbReference>
<dbReference type="PROSITE" id="PS00108">
    <property type="entry name" value="PROTEIN_KINASE_ST"/>
    <property type="match status" value="1"/>
</dbReference>
<feature type="region of interest" description="Disordered" evidence="1">
    <location>
        <begin position="1"/>
        <end position="26"/>
    </location>
</feature>
<dbReference type="GO" id="GO:0004674">
    <property type="term" value="F:protein serine/threonine kinase activity"/>
    <property type="evidence" value="ECO:0007669"/>
    <property type="project" value="UniProtKB-KW"/>
</dbReference>
<dbReference type="PANTHER" id="PTHR44305:SF24">
    <property type="entry name" value="TYROSINE-PROTEIN KINASE C03B1.5-RELATED"/>
    <property type="match status" value="1"/>
</dbReference>
<feature type="compositionally biased region" description="Basic and acidic residues" evidence="1">
    <location>
        <begin position="8"/>
        <end position="23"/>
    </location>
</feature>
<dbReference type="InterPro" id="IPR008271">
    <property type="entry name" value="Ser/Thr_kinase_AS"/>
</dbReference>
<keyword evidence="3" id="KW-0808">Transferase</keyword>
<evidence type="ECO:0000256" key="1">
    <source>
        <dbReference type="SAM" id="MobiDB-lite"/>
    </source>
</evidence>
<sequence length="665" mass="74274">MSQTEWRAYLKQERPGVKRDHPNWKNNQIVKHIGRDWQKFKKSDGFQNWANTQNNPPRPQQNAPPAGNAALQPVPPLQLNVAPPHNPTPQQGPPTQAGPSTHPAQQPNLPATPTVQQSIPFVPDSDDEESPGLPAFIYSELLRQDLDVEELDHTGRLDAEDAARLDWIDVTPTRRLAWAGGDGDSHIRVAAQKQQERATRAAAAVLRELGQQQARAWKDNDAAYTGAQRVANVFADYSARLARAERANEAAGLGKHEGISREHANIMTRIAGVGRSLPGAWVAADLVRSEDAEDRYLARVFAKLDENGDVVGRTVVKIVHENLQAGVTPPEVAIHELVSNAASEARCGYVLGFRRFAFLTNLSGYWMQLPFSPHGDLGKVLDDTLSDLPEPFLWYVFKAMTEACLILYQGGLNERSGGEWAGAKEIVHADIKLANVFLAAPRPEDFEVYPTPQMADFGSAFITEKGDPNNPNDYVGIGTPLCCAPEQLADRDLTMPPAYANEPIDDPDWNRALKWPDPNIDIQPPENRQLLSYTNVWQVGLLIWSLMHRQFGTGVALDFIARDKQQPPKSTLRYSGSYSDQLESLVYECLNMQPRLRPSLQELRTRIERNLDALRLRYNDWDSKPQAGTPWNEQDFDNKLHFRGDVYFPVGQSPQLPEEVGEEDG</sequence>
<dbReference type="eggNOG" id="KOG0591">
    <property type="taxonomic scope" value="Eukaryota"/>
</dbReference>
<dbReference type="AlphaFoldDB" id="R7YZ45"/>
<proteinExistence type="predicted"/>
<feature type="compositionally biased region" description="Low complexity" evidence="1">
    <location>
        <begin position="50"/>
        <end position="72"/>
    </location>
</feature>
<dbReference type="EMBL" id="JH767585">
    <property type="protein sequence ID" value="EON67225.1"/>
    <property type="molecule type" value="Genomic_DNA"/>
</dbReference>
<dbReference type="Gene3D" id="1.10.510.10">
    <property type="entry name" value="Transferase(Phosphotransferase) domain 1"/>
    <property type="match status" value="1"/>
</dbReference>
<accession>R7YZ45</accession>
<feature type="region of interest" description="Disordered" evidence="1">
    <location>
        <begin position="41"/>
        <end position="129"/>
    </location>
</feature>
<dbReference type="SMART" id="SM00220">
    <property type="entry name" value="S_TKc"/>
    <property type="match status" value="1"/>
</dbReference>
<dbReference type="InterPro" id="IPR000719">
    <property type="entry name" value="Prot_kinase_dom"/>
</dbReference>
<dbReference type="PANTHER" id="PTHR44305">
    <property type="entry name" value="SI:DKEY-192D15.2-RELATED"/>
    <property type="match status" value="1"/>
</dbReference>
<dbReference type="InterPro" id="IPR011009">
    <property type="entry name" value="Kinase-like_dom_sf"/>
</dbReference>
<protein>
    <submittedName>
        <fullName evidence="3">Serine/threonine protein kinase</fullName>
    </submittedName>
</protein>
<feature type="domain" description="Protein kinase" evidence="2">
    <location>
        <begin position="267"/>
        <end position="611"/>
    </location>
</feature>
<evidence type="ECO:0000313" key="4">
    <source>
        <dbReference type="Proteomes" id="UP000016924"/>
    </source>
</evidence>
<dbReference type="SUPFAM" id="SSF56112">
    <property type="entry name" value="Protein kinase-like (PK-like)"/>
    <property type="match status" value="1"/>
</dbReference>
<dbReference type="Proteomes" id="UP000016924">
    <property type="component" value="Unassembled WGS sequence"/>
</dbReference>
<keyword evidence="4" id="KW-1185">Reference proteome</keyword>
<dbReference type="HOGENOM" id="CLU_412771_0_0_1"/>
<keyword evidence="3" id="KW-0723">Serine/threonine-protein kinase</keyword>
<reference evidence="4" key="1">
    <citation type="submission" date="2012-06" db="EMBL/GenBank/DDBJ databases">
        <title>The genome sequence of Coniosporium apollinis CBS 100218.</title>
        <authorList>
            <consortium name="The Broad Institute Genome Sequencing Platform"/>
            <person name="Cuomo C."/>
            <person name="Gorbushina A."/>
            <person name="Noack S."/>
            <person name="Walker B."/>
            <person name="Young S.K."/>
            <person name="Zeng Q."/>
            <person name="Gargeya S."/>
            <person name="Fitzgerald M."/>
            <person name="Haas B."/>
            <person name="Abouelleil A."/>
            <person name="Alvarado L."/>
            <person name="Arachchi H.M."/>
            <person name="Berlin A.M."/>
            <person name="Chapman S.B."/>
            <person name="Goldberg J."/>
            <person name="Griggs A."/>
            <person name="Gujja S."/>
            <person name="Hansen M."/>
            <person name="Howarth C."/>
            <person name="Imamovic A."/>
            <person name="Larimer J."/>
            <person name="McCowan C."/>
            <person name="Montmayeur A."/>
            <person name="Murphy C."/>
            <person name="Neiman D."/>
            <person name="Pearson M."/>
            <person name="Priest M."/>
            <person name="Roberts A."/>
            <person name="Saif S."/>
            <person name="Shea T."/>
            <person name="Sisk P."/>
            <person name="Sykes S."/>
            <person name="Wortman J."/>
            <person name="Nusbaum C."/>
            <person name="Birren B."/>
        </authorList>
    </citation>
    <scope>NUCLEOTIDE SEQUENCE [LARGE SCALE GENOMIC DNA]</scope>
    <source>
        <strain evidence="4">CBS 100218</strain>
    </source>
</reference>
<keyword evidence="3" id="KW-0418">Kinase</keyword>
<dbReference type="GeneID" id="19903789"/>
<dbReference type="GO" id="GO:0005524">
    <property type="term" value="F:ATP binding"/>
    <property type="evidence" value="ECO:0007669"/>
    <property type="project" value="InterPro"/>
</dbReference>
<gene>
    <name evidence="3" type="ORF">W97_06478</name>
</gene>
<name>R7YZ45_CONA1</name>
<feature type="compositionally biased region" description="Polar residues" evidence="1">
    <location>
        <begin position="102"/>
        <end position="119"/>
    </location>
</feature>
<dbReference type="PROSITE" id="PS50011">
    <property type="entry name" value="PROTEIN_KINASE_DOM"/>
    <property type="match status" value="1"/>
</dbReference>
<evidence type="ECO:0000259" key="2">
    <source>
        <dbReference type="PROSITE" id="PS50011"/>
    </source>
</evidence>